<accession>A0ABV3QK55</accession>
<organism evidence="2 3">
    <name type="scientific">Rhodanobacter geophilus</name>
    <dbReference type="NCBI Taxonomy" id="3162488"/>
    <lineage>
        <taxon>Bacteria</taxon>
        <taxon>Pseudomonadati</taxon>
        <taxon>Pseudomonadota</taxon>
        <taxon>Gammaproteobacteria</taxon>
        <taxon>Lysobacterales</taxon>
        <taxon>Rhodanobacteraceae</taxon>
        <taxon>Rhodanobacter</taxon>
    </lineage>
</organism>
<dbReference type="EMBL" id="JBFOHL010000001">
    <property type="protein sequence ID" value="MEW9622965.1"/>
    <property type="molecule type" value="Genomic_DNA"/>
</dbReference>
<evidence type="ECO:0000313" key="2">
    <source>
        <dbReference type="EMBL" id="MEW9622965.1"/>
    </source>
</evidence>
<dbReference type="InterPro" id="IPR002560">
    <property type="entry name" value="Transposase_DDE"/>
</dbReference>
<dbReference type="RefSeq" id="WP_367843271.1">
    <property type="nucleotide sequence ID" value="NZ_JBFOHL010000001.1"/>
</dbReference>
<dbReference type="Pfam" id="PF01610">
    <property type="entry name" value="DDE_Tnp_ISL3"/>
    <property type="match status" value="1"/>
</dbReference>
<evidence type="ECO:0000259" key="1">
    <source>
        <dbReference type="Pfam" id="PF01610"/>
    </source>
</evidence>
<proteinExistence type="predicted"/>
<reference evidence="2 3" key="1">
    <citation type="submission" date="2024-06" db="EMBL/GenBank/DDBJ databases">
        <authorList>
            <person name="Woo H."/>
        </authorList>
    </citation>
    <scope>NUCLEOTIDE SEQUENCE [LARGE SCALE GENOMIC DNA]</scope>
    <source>
        <strain evidence="2 3">S2-g</strain>
    </source>
</reference>
<comment type="caution">
    <text evidence="2">The sequence shown here is derived from an EMBL/GenBank/DDBJ whole genome shotgun (WGS) entry which is preliminary data.</text>
</comment>
<dbReference type="Proteomes" id="UP001556170">
    <property type="component" value="Unassembled WGS sequence"/>
</dbReference>
<feature type="domain" description="Transposase IS204/IS1001/IS1096/IS1165 DDE" evidence="1">
    <location>
        <begin position="56"/>
        <end position="91"/>
    </location>
</feature>
<evidence type="ECO:0000313" key="3">
    <source>
        <dbReference type="Proteomes" id="UP001556170"/>
    </source>
</evidence>
<keyword evidence="3" id="KW-1185">Reference proteome</keyword>
<name>A0ABV3QK55_9GAMM</name>
<gene>
    <name evidence="2" type="ORF">ABQJ56_01795</name>
</gene>
<sequence length="99" mass="11113">MKKQPKAPWNERPHGVGVALCLDTVGTSRSGERHPALGALRPMPGPYWCATLSRVHWPTHTGRLQGINNRIKIVKRIAYGYRVDAYFFLKIRNAFSGLG</sequence>
<protein>
    <submittedName>
        <fullName evidence="2">Transposase</fullName>
    </submittedName>
</protein>